<protein>
    <submittedName>
        <fullName evidence="12">Serine-type D-Ala-D-Ala carboxypeptidase</fullName>
    </submittedName>
</protein>
<feature type="active site" description="Proton acceptor" evidence="7">
    <location>
        <position position="173"/>
    </location>
</feature>
<evidence type="ECO:0000313" key="12">
    <source>
        <dbReference type="EMBL" id="KXA16722.1"/>
    </source>
</evidence>
<keyword evidence="12" id="KW-0645">Protease</keyword>
<dbReference type="InterPro" id="IPR001967">
    <property type="entry name" value="Peptidase_S11_N"/>
</dbReference>
<comment type="caution">
    <text evidence="12">The sequence shown here is derived from an EMBL/GenBank/DDBJ whole genome shotgun (WGS) entry which is preliminary data.</text>
</comment>
<dbReference type="GO" id="GO:0006508">
    <property type="term" value="P:proteolysis"/>
    <property type="evidence" value="ECO:0007669"/>
    <property type="project" value="InterPro"/>
</dbReference>
<dbReference type="GO" id="GO:0008360">
    <property type="term" value="P:regulation of cell shape"/>
    <property type="evidence" value="ECO:0007669"/>
    <property type="project" value="UniProtKB-KW"/>
</dbReference>
<accession>A0A133NKA0</accession>
<dbReference type="AlphaFoldDB" id="A0A133NKA0"/>
<dbReference type="InterPro" id="IPR012338">
    <property type="entry name" value="Beta-lactam/transpept-like"/>
</dbReference>
<feature type="active site" evidence="7">
    <location>
        <position position="230"/>
    </location>
</feature>
<evidence type="ECO:0000259" key="11">
    <source>
        <dbReference type="Pfam" id="PF00768"/>
    </source>
</evidence>
<evidence type="ECO:0000256" key="1">
    <source>
        <dbReference type="ARBA" id="ARBA00007164"/>
    </source>
</evidence>
<sequence length="390" mass="44422">MREAIETMKKKWLVAGFLWGISLFLQAGEIREIQTIDQILQEETTPVVEIQKVETKKVEIKDTEIKLPEVKVVEQKVEEKKKEIVKEKKIVPKKVQEVKEVKVPEKKKEKEKPVKVEKIIKEIKEVKEEKKQERDTVLSKEDTYLAGLVADTRGNIYYSKNIDKKLPMASVTKVMTLLVTFDAIRNGEAHFDDKVVITKDVYNKGGSGISMKPGETFTLLDLIRATAIYSANNAAYAVAKHIGKGSIPNFIKKMNKKAREVGVSKEISYYSPAGLPTRYTKEPMDIGTARGIYKLSLEAIKYPEYMEIAGIKQMKIHNGRISIRNRNHLIGEEGIYGIKTGYHKEAKYNITVASKDGQREFIVVILGGNSYKDRDNAVLHLLDRVKRELR</sequence>
<evidence type="ECO:0000256" key="2">
    <source>
        <dbReference type="ARBA" id="ARBA00022729"/>
    </source>
</evidence>
<dbReference type="STRING" id="134605.HMPREF3206_00144"/>
<dbReference type="PATRIC" id="fig|134605.3.peg.146"/>
<keyword evidence="5" id="KW-0573">Peptidoglycan synthesis</keyword>
<evidence type="ECO:0000256" key="7">
    <source>
        <dbReference type="PIRSR" id="PIRSR618044-1"/>
    </source>
</evidence>
<dbReference type="Proteomes" id="UP000070617">
    <property type="component" value="Unassembled WGS sequence"/>
</dbReference>
<evidence type="ECO:0000256" key="3">
    <source>
        <dbReference type="ARBA" id="ARBA00022801"/>
    </source>
</evidence>
<feature type="active site" description="Acyl-ester intermediate" evidence="7">
    <location>
        <position position="170"/>
    </location>
</feature>
<keyword evidence="2" id="KW-0732">Signal</keyword>
<dbReference type="EMBL" id="LRPX01000006">
    <property type="protein sequence ID" value="KXA16722.1"/>
    <property type="molecule type" value="Genomic_DNA"/>
</dbReference>
<reference evidence="13" key="1">
    <citation type="submission" date="2016-01" db="EMBL/GenBank/DDBJ databases">
        <authorList>
            <person name="Mitreva M."/>
            <person name="Pepin K.H."/>
            <person name="Mihindukulasuriya K.A."/>
            <person name="Fulton R."/>
            <person name="Fronick C."/>
            <person name="O'Laughlin M."/>
            <person name="Miner T."/>
            <person name="Herter B."/>
            <person name="Rosa B.A."/>
            <person name="Cordes M."/>
            <person name="Tomlinson C."/>
            <person name="Wollam A."/>
            <person name="Palsikar V.B."/>
            <person name="Mardis E.R."/>
            <person name="Wilson R.K."/>
        </authorList>
    </citation>
    <scope>NUCLEOTIDE SEQUENCE [LARGE SCALE GENOMIC DNA]</scope>
    <source>
        <strain evidence="13">CMW8396</strain>
    </source>
</reference>
<evidence type="ECO:0000256" key="5">
    <source>
        <dbReference type="ARBA" id="ARBA00022984"/>
    </source>
</evidence>
<keyword evidence="10" id="KW-0175">Coiled coil</keyword>
<keyword evidence="6" id="KW-0961">Cell wall biogenesis/degradation</keyword>
<dbReference type="SUPFAM" id="SSF56601">
    <property type="entry name" value="beta-lactamase/transpeptidase-like"/>
    <property type="match status" value="1"/>
</dbReference>
<dbReference type="InterPro" id="IPR018044">
    <property type="entry name" value="Peptidase_S11"/>
</dbReference>
<dbReference type="PRINTS" id="PR00725">
    <property type="entry name" value="DADACBPTASE1"/>
</dbReference>
<proteinExistence type="inferred from homology"/>
<gene>
    <name evidence="12" type="ORF">HMPREF3206_00144</name>
</gene>
<evidence type="ECO:0000313" key="13">
    <source>
        <dbReference type="Proteomes" id="UP000070617"/>
    </source>
</evidence>
<comment type="similarity">
    <text evidence="1 9">Belongs to the peptidase S11 family.</text>
</comment>
<name>A0A133NKA0_9FUSO</name>
<evidence type="ECO:0000256" key="4">
    <source>
        <dbReference type="ARBA" id="ARBA00022960"/>
    </source>
</evidence>
<evidence type="ECO:0000256" key="9">
    <source>
        <dbReference type="RuleBase" id="RU004016"/>
    </source>
</evidence>
<evidence type="ECO:0000256" key="6">
    <source>
        <dbReference type="ARBA" id="ARBA00023316"/>
    </source>
</evidence>
<feature type="coiled-coil region" evidence="10">
    <location>
        <begin position="116"/>
        <end position="143"/>
    </location>
</feature>
<keyword evidence="4" id="KW-0133">Cell shape</keyword>
<keyword evidence="13" id="KW-1185">Reference proteome</keyword>
<dbReference type="GO" id="GO:0071555">
    <property type="term" value="P:cell wall organization"/>
    <property type="evidence" value="ECO:0007669"/>
    <property type="project" value="UniProtKB-KW"/>
</dbReference>
<feature type="domain" description="Peptidase S11 D-alanyl-D-alanine carboxypeptidase A N-terminal" evidence="11">
    <location>
        <begin position="148"/>
        <end position="369"/>
    </location>
</feature>
<evidence type="ECO:0000256" key="8">
    <source>
        <dbReference type="PIRSR" id="PIRSR618044-2"/>
    </source>
</evidence>
<feature type="binding site" evidence="8">
    <location>
        <position position="339"/>
    </location>
    <ligand>
        <name>substrate</name>
    </ligand>
</feature>
<dbReference type="GO" id="GO:0009002">
    <property type="term" value="F:serine-type D-Ala-D-Ala carboxypeptidase activity"/>
    <property type="evidence" value="ECO:0007669"/>
    <property type="project" value="InterPro"/>
</dbReference>
<keyword evidence="3" id="KW-0378">Hydrolase</keyword>
<dbReference type="PANTHER" id="PTHR21581:SF6">
    <property type="entry name" value="TRAFFICKING PROTEIN PARTICLE COMPLEX SUBUNIT 12"/>
    <property type="match status" value="1"/>
</dbReference>
<dbReference type="PANTHER" id="PTHR21581">
    <property type="entry name" value="D-ALANYL-D-ALANINE CARBOXYPEPTIDASE"/>
    <property type="match status" value="1"/>
</dbReference>
<keyword evidence="12" id="KW-0121">Carboxypeptidase</keyword>
<dbReference type="Pfam" id="PF00768">
    <property type="entry name" value="Peptidase_S11"/>
    <property type="match status" value="1"/>
</dbReference>
<dbReference type="Gene3D" id="3.40.710.10">
    <property type="entry name" value="DD-peptidase/beta-lactamase superfamily"/>
    <property type="match status" value="1"/>
</dbReference>
<dbReference type="GO" id="GO:0009252">
    <property type="term" value="P:peptidoglycan biosynthetic process"/>
    <property type="evidence" value="ECO:0007669"/>
    <property type="project" value="UniProtKB-KW"/>
</dbReference>
<evidence type="ECO:0000256" key="10">
    <source>
        <dbReference type="SAM" id="Coils"/>
    </source>
</evidence>
<organism evidence="12 13">
    <name type="scientific">Fusobacterium equinum</name>
    <dbReference type="NCBI Taxonomy" id="134605"/>
    <lineage>
        <taxon>Bacteria</taxon>
        <taxon>Fusobacteriati</taxon>
        <taxon>Fusobacteriota</taxon>
        <taxon>Fusobacteriia</taxon>
        <taxon>Fusobacteriales</taxon>
        <taxon>Fusobacteriaceae</taxon>
        <taxon>Fusobacterium</taxon>
    </lineage>
</organism>